<dbReference type="EMBL" id="QYUL01000001">
    <property type="protein sequence ID" value="RJF83685.1"/>
    <property type="molecule type" value="Genomic_DNA"/>
</dbReference>
<proteinExistence type="predicted"/>
<comment type="caution">
    <text evidence="1">The sequence shown here is derived from an EMBL/GenBank/DDBJ whole genome shotgun (WGS) entry which is preliminary data.</text>
</comment>
<dbReference type="AlphaFoldDB" id="A0A418W0Z9"/>
<reference evidence="1 2" key="1">
    <citation type="submission" date="2018-09" db="EMBL/GenBank/DDBJ databases">
        <authorList>
            <person name="Zhu H."/>
        </authorList>
    </citation>
    <scope>NUCLEOTIDE SEQUENCE [LARGE SCALE GENOMIC DNA]</scope>
    <source>
        <strain evidence="1 2">K2W22B-5</strain>
    </source>
</reference>
<evidence type="ECO:0000313" key="1">
    <source>
        <dbReference type="EMBL" id="RJF83685.1"/>
    </source>
</evidence>
<protein>
    <submittedName>
        <fullName evidence="1">Uncharacterized protein</fullName>
    </submittedName>
</protein>
<dbReference type="OrthoDB" id="7307598at2"/>
<gene>
    <name evidence="1" type="ORF">D3877_03295</name>
</gene>
<evidence type="ECO:0000313" key="2">
    <source>
        <dbReference type="Proteomes" id="UP000283458"/>
    </source>
</evidence>
<sequence length="68" mass="7648">MSNAPTWTKETPYSYAVEQGRCRVELQYEEDGLRSGWAVYAGENLIRRCAELIQARVVAMAVVAGREP</sequence>
<name>A0A418W0Z9_9PROT</name>
<organism evidence="1 2">
    <name type="scientific">Azospirillum cavernae</name>
    <dbReference type="NCBI Taxonomy" id="2320860"/>
    <lineage>
        <taxon>Bacteria</taxon>
        <taxon>Pseudomonadati</taxon>
        <taxon>Pseudomonadota</taxon>
        <taxon>Alphaproteobacteria</taxon>
        <taxon>Rhodospirillales</taxon>
        <taxon>Azospirillaceae</taxon>
        <taxon>Azospirillum</taxon>
    </lineage>
</organism>
<dbReference type="RefSeq" id="WP_119829325.1">
    <property type="nucleotide sequence ID" value="NZ_QYUL01000001.1"/>
</dbReference>
<dbReference type="Proteomes" id="UP000283458">
    <property type="component" value="Unassembled WGS sequence"/>
</dbReference>
<keyword evidence="2" id="KW-1185">Reference proteome</keyword>
<accession>A0A418W0Z9</accession>